<reference evidence="1 3" key="2">
    <citation type="submission" date="2018-11" db="EMBL/GenBank/DDBJ databases">
        <authorList>
            <consortium name="Pathogen Informatics"/>
        </authorList>
    </citation>
    <scope>NUCLEOTIDE SEQUENCE [LARGE SCALE GENOMIC DNA]</scope>
</reference>
<reference evidence="4" key="1">
    <citation type="submission" date="2017-02" db="UniProtKB">
        <authorList>
            <consortium name="WormBaseParasite"/>
        </authorList>
    </citation>
    <scope>IDENTIFICATION</scope>
</reference>
<evidence type="ECO:0000313" key="2">
    <source>
        <dbReference type="Proteomes" id="UP000038040"/>
    </source>
</evidence>
<accession>A0A0N4UJP6</accession>
<organism evidence="2 4">
    <name type="scientific">Dracunculus medinensis</name>
    <name type="common">Guinea worm</name>
    <dbReference type="NCBI Taxonomy" id="318479"/>
    <lineage>
        <taxon>Eukaryota</taxon>
        <taxon>Metazoa</taxon>
        <taxon>Ecdysozoa</taxon>
        <taxon>Nematoda</taxon>
        <taxon>Chromadorea</taxon>
        <taxon>Rhabditida</taxon>
        <taxon>Spirurina</taxon>
        <taxon>Dracunculoidea</taxon>
        <taxon>Dracunculidae</taxon>
        <taxon>Dracunculus</taxon>
    </lineage>
</organism>
<protein>
    <submittedName>
        <fullName evidence="4">Alpha-carbonic anhydrase domain-containing protein</fullName>
    </submittedName>
</protein>
<dbReference type="OrthoDB" id="5834377at2759"/>
<name>A0A0N4UJP6_DRAME</name>
<evidence type="ECO:0000313" key="4">
    <source>
        <dbReference type="WBParaSite" id="DME_0000789201-mRNA-1"/>
    </source>
</evidence>
<evidence type="ECO:0000313" key="1">
    <source>
        <dbReference type="EMBL" id="VDN52044.1"/>
    </source>
</evidence>
<keyword evidence="3" id="KW-1185">Reference proteome</keyword>
<evidence type="ECO:0000313" key="3">
    <source>
        <dbReference type="Proteomes" id="UP000274756"/>
    </source>
</evidence>
<dbReference type="EMBL" id="UYYG01000042">
    <property type="protein sequence ID" value="VDN52044.1"/>
    <property type="molecule type" value="Genomic_DNA"/>
</dbReference>
<dbReference type="WBParaSite" id="DME_0000789201-mRNA-1">
    <property type="protein sequence ID" value="DME_0000789201-mRNA-1"/>
    <property type="gene ID" value="DME_0000789201"/>
</dbReference>
<gene>
    <name evidence="1" type="ORF">DME_LOCUS2017</name>
</gene>
<dbReference type="Proteomes" id="UP000038040">
    <property type="component" value="Unplaced"/>
</dbReference>
<proteinExistence type="predicted"/>
<sequence>MAINVITGLAVVFGVLWNNHEASIALANPASLLSPEDYDFRIDAQGKLIGAPKRASISIICISWNGLFSNIVKFNKLQVTPIKANAMFFSEISEFFHNGFVNGTINFAQANYPSNPATMVNINLTFPKVVHDRIYRIDILYSGYLTPEYCTNAKRYKEFHYFKMAAGNAYYSKTFKTRNINIIDENRSIIGRTARISAIRQNLSLKNTHCTIIGRLDDEVSIDKDDTLKQLALQFNPGSVNRRIVPILIPKSAFIPIQ</sequence>
<dbReference type="AlphaFoldDB" id="A0A0N4UJP6"/>
<dbReference type="Proteomes" id="UP000274756">
    <property type="component" value="Unassembled WGS sequence"/>
</dbReference>